<dbReference type="GO" id="GO:0060261">
    <property type="term" value="P:positive regulation of transcription initiation by RNA polymerase II"/>
    <property type="evidence" value="ECO:0007669"/>
    <property type="project" value="InterPro"/>
</dbReference>
<sequence length="142" mass="15888">MASRKRSESDAGLDDARKKTKVNTDTSKTDSNGDRYWEISKMRRVTVSSFRGKNMVSIREYYAKDGQELPGKKGISLPMDQFSALITLLPRLEQALKEIGETLPRPTYLGTPSEGDTQEHSDSNRSPSKQNIEATSDEDEGE</sequence>
<dbReference type="EMBL" id="MDYN01000048">
    <property type="protein sequence ID" value="OQD79579.1"/>
    <property type="molecule type" value="Genomic_DNA"/>
</dbReference>
<evidence type="ECO:0000256" key="7">
    <source>
        <dbReference type="SAM" id="MobiDB-lite"/>
    </source>
</evidence>
<dbReference type="InterPro" id="IPR045125">
    <property type="entry name" value="Sub1/Tcp4-like"/>
</dbReference>
<dbReference type="STRING" id="416450.A0A1V6PRD8"/>
<dbReference type="GO" id="GO:0003677">
    <property type="term" value="F:DNA binding"/>
    <property type="evidence" value="ECO:0007669"/>
    <property type="project" value="UniProtKB-KW"/>
</dbReference>
<evidence type="ECO:0000256" key="2">
    <source>
        <dbReference type="ARBA" id="ARBA00009001"/>
    </source>
</evidence>
<dbReference type="AlphaFoldDB" id="A0A1V6PRD8"/>
<accession>A0A1V6PRD8</accession>
<proteinExistence type="inferred from homology"/>
<dbReference type="Proteomes" id="UP000191672">
    <property type="component" value="Unassembled WGS sequence"/>
</dbReference>
<comment type="similarity">
    <text evidence="2">Belongs to the transcriptional coactivator PC4 family.</text>
</comment>
<evidence type="ECO:0000256" key="3">
    <source>
        <dbReference type="ARBA" id="ARBA00023015"/>
    </source>
</evidence>
<dbReference type="GO" id="GO:0003713">
    <property type="term" value="F:transcription coactivator activity"/>
    <property type="evidence" value="ECO:0007669"/>
    <property type="project" value="InterPro"/>
</dbReference>
<feature type="compositionally biased region" description="Polar residues" evidence="7">
    <location>
        <begin position="124"/>
        <end position="134"/>
    </location>
</feature>
<evidence type="ECO:0000313" key="9">
    <source>
        <dbReference type="EMBL" id="OQD79579.1"/>
    </source>
</evidence>
<evidence type="ECO:0000259" key="8">
    <source>
        <dbReference type="Pfam" id="PF02229"/>
    </source>
</evidence>
<feature type="region of interest" description="Disordered" evidence="7">
    <location>
        <begin position="1"/>
        <end position="33"/>
    </location>
</feature>
<evidence type="ECO:0000313" key="10">
    <source>
        <dbReference type="Proteomes" id="UP000191672"/>
    </source>
</evidence>
<gene>
    <name evidence="9" type="ORF">PENANT_c048G08273</name>
</gene>
<protein>
    <recommendedName>
        <fullName evidence="8">Transcriptional coactivator p15 (PC4) C-terminal domain-containing protein</fullName>
    </recommendedName>
</protein>
<keyword evidence="6" id="KW-0539">Nucleus</keyword>
<dbReference type="PANTHER" id="PTHR13215">
    <property type="entry name" value="RNA POLYMERASE II TRANSCRIPTIONAL COACTIVATOR"/>
    <property type="match status" value="1"/>
</dbReference>
<dbReference type="GO" id="GO:0005634">
    <property type="term" value="C:nucleus"/>
    <property type="evidence" value="ECO:0007669"/>
    <property type="project" value="UniProtKB-SubCell"/>
</dbReference>
<name>A0A1V6PRD8_9EURO</name>
<evidence type="ECO:0000256" key="5">
    <source>
        <dbReference type="ARBA" id="ARBA00023163"/>
    </source>
</evidence>
<evidence type="ECO:0000256" key="1">
    <source>
        <dbReference type="ARBA" id="ARBA00004123"/>
    </source>
</evidence>
<keyword evidence="10" id="KW-1185">Reference proteome</keyword>
<feature type="region of interest" description="Disordered" evidence="7">
    <location>
        <begin position="100"/>
        <end position="142"/>
    </location>
</feature>
<dbReference type="Gene3D" id="2.30.31.10">
    <property type="entry name" value="Transcriptional Coactivator Pc4, Chain A"/>
    <property type="match status" value="1"/>
</dbReference>
<keyword evidence="3" id="KW-0805">Transcription regulation</keyword>
<evidence type="ECO:0000256" key="6">
    <source>
        <dbReference type="ARBA" id="ARBA00023242"/>
    </source>
</evidence>
<dbReference type="SUPFAM" id="SSF54447">
    <property type="entry name" value="ssDNA-binding transcriptional regulator domain"/>
    <property type="match status" value="1"/>
</dbReference>
<keyword evidence="5" id="KW-0804">Transcription</keyword>
<dbReference type="Pfam" id="PF02229">
    <property type="entry name" value="PC4"/>
    <property type="match status" value="1"/>
</dbReference>
<evidence type="ECO:0000256" key="4">
    <source>
        <dbReference type="ARBA" id="ARBA00023125"/>
    </source>
</evidence>
<comment type="caution">
    <text evidence="9">The sequence shown here is derived from an EMBL/GenBank/DDBJ whole genome shotgun (WGS) entry which is preliminary data.</text>
</comment>
<keyword evidence="4" id="KW-0238">DNA-binding</keyword>
<organism evidence="9 10">
    <name type="scientific">Penicillium antarcticum</name>
    <dbReference type="NCBI Taxonomy" id="416450"/>
    <lineage>
        <taxon>Eukaryota</taxon>
        <taxon>Fungi</taxon>
        <taxon>Dikarya</taxon>
        <taxon>Ascomycota</taxon>
        <taxon>Pezizomycotina</taxon>
        <taxon>Eurotiomycetes</taxon>
        <taxon>Eurotiomycetidae</taxon>
        <taxon>Eurotiales</taxon>
        <taxon>Aspergillaceae</taxon>
        <taxon>Penicillium</taxon>
    </lineage>
</organism>
<dbReference type="InterPro" id="IPR003173">
    <property type="entry name" value="PC4_C"/>
</dbReference>
<feature type="domain" description="Transcriptional coactivator p15 (PC4) C-terminal" evidence="8">
    <location>
        <begin position="37"/>
        <end position="87"/>
    </location>
</feature>
<feature type="compositionally biased region" description="Basic and acidic residues" evidence="7">
    <location>
        <begin position="1"/>
        <end position="17"/>
    </location>
</feature>
<dbReference type="InterPro" id="IPR009044">
    <property type="entry name" value="ssDNA-bd_transcriptional_reg"/>
</dbReference>
<reference evidence="10" key="1">
    <citation type="journal article" date="2017" name="Nat. Microbiol.">
        <title>Global analysis of biosynthetic gene clusters reveals vast potential of secondary metabolite production in Penicillium species.</title>
        <authorList>
            <person name="Nielsen J.C."/>
            <person name="Grijseels S."/>
            <person name="Prigent S."/>
            <person name="Ji B."/>
            <person name="Dainat J."/>
            <person name="Nielsen K.F."/>
            <person name="Frisvad J.C."/>
            <person name="Workman M."/>
            <person name="Nielsen J."/>
        </authorList>
    </citation>
    <scope>NUCLEOTIDE SEQUENCE [LARGE SCALE GENOMIC DNA]</scope>
    <source>
        <strain evidence="10">IBT 31811</strain>
    </source>
</reference>
<comment type="subcellular location">
    <subcellularLocation>
        <location evidence="1">Nucleus</location>
    </subcellularLocation>
</comment>